<name>A0A8B7YST8_ACAPL</name>
<dbReference type="Gene3D" id="1.10.225.10">
    <property type="entry name" value="Saposin-like"/>
    <property type="match status" value="1"/>
</dbReference>
<reference evidence="5" key="1">
    <citation type="submission" date="2025-08" db="UniProtKB">
        <authorList>
            <consortium name="RefSeq"/>
        </authorList>
    </citation>
    <scope>IDENTIFICATION</scope>
</reference>
<evidence type="ECO:0000313" key="4">
    <source>
        <dbReference type="Proteomes" id="UP000694845"/>
    </source>
</evidence>
<proteinExistence type="predicted"/>
<gene>
    <name evidence="5" type="primary">LOC110982333</name>
</gene>
<evidence type="ECO:0000313" key="5">
    <source>
        <dbReference type="RefSeq" id="XP_022096358.1"/>
    </source>
</evidence>
<dbReference type="OrthoDB" id="10664001at2759"/>
<evidence type="ECO:0000256" key="1">
    <source>
        <dbReference type="ARBA" id="ARBA00023157"/>
    </source>
</evidence>
<dbReference type="InterPro" id="IPR008139">
    <property type="entry name" value="SaposinB_dom"/>
</dbReference>
<dbReference type="KEGG" id="aplc:110982333"/>
<dbReference type="Proteomes" id="UP000694845">
    <property type="component" value="Unplaced"/>
</dbReference>
<feature type="signal peptide" evidence="2">
    <location>
        <begin position="1"/>
        <end position="25"/>
    </location>
</feature>
<dbReference type="GeneID" id="110982333"/>
<dbReference type="RefSeq" id="XP_022096358.1">
    <property type="nucleotide sequence ID" value="XM_022240666.1"/>
</dbReference>
<dbReference type="InterPro" id="IPR011001">
    <property type="entry name" value="Saposin-like"/>
</dbReference>
<dbReference type="SUPFAM" id="SSF47862">
    <property type="entry name" value="Saposin"/>
    <property type="match status" value="1"/>
</dbReference>
<keyword evidence="1" id="KW-1015">Disulfide bond</keyword>
<dbReference type="PROSITE" id="PS50015">
    <property type="entry name" value="SAP_B"/>
    <property type="match status" value="1"/>
</dbReference>
<keyword evidence="2" id="KW-0732">Signal</keyword>
<sequence>MAKFFGLLVIFALAINLKGIGAAAASPQESVQDQTPGYATTPPNGEFYCKFCMLCVTYVRNMTLDKDFMRAFVDNGRRICLLWSPAVFAKYCDDFAEEYPDITRAIVHDYLDPIRGCAWLCHGQEAGELHPNVLSNFAQKVGRASKKASWK</sequence>
<accession>A0A8B7YST8</accession>
<evidence type="ECO:0000256" key="2">
    <source>
        <dbReference type="SAM" id="SignalP"/>
    </source>
</evidence>
<protein>
    <submittedName>
        <fullName evidence="5">Uncharacterized protein LOC110982333</fullName>
    </submittedName>
</protein>
<organism evidence="4 5">
    <name type="scientific">Acanthaster planci</name>
    <name type="common">Crown-of-thorns starfish</name>
    <dbReference type="NCBI Taxonomy" id="133434"/>
    <lineage>
        <taxon>Eukaryota</taxon>
        <taxon>Metazoa</taxon>
        <taxon>Echinodermata</taxon>
        <taxon>Eleutherozoa</taxon>
        <taxon>Asterozoa</taxon>
        <taxon>Asteroidea</taxon>
        <taxon>Valvatacea</taxon>
        <taxon>Valvatida</taxon>
        <taxon>Acanthasteridae</taxon>
        <taxon>Acanthaster</taxon>
    </lineage>
</organism>
<evidence type="ECO:0000259" key="3">
    <source>
        <dbReference type="PROSITE" id="PS50015"/>
    </source>
</evidence>
<feature type="chain" id="PRO_5034205924" evidence="2">
    <location>
        <begin position="26"/>
        <end position="151"/>
    </location>
</feature>
<dbReference type="AlphaFoldDB" id="A0A8B7YST8"/>
<feature type="domain" description="Saposin B-type" evidence="3">
    <location>
        <begin position="45"/>
        <end position="127"/>
    </location>
</feature>
<keyword evidence="4" id="KW-1185">Reference proteome</keyword>